<evidence type="ECO:0000313" key="11">
    <source>
        <dbReference type="Proteomes" id="UP000199662"/>
    </source>
</evidence>
<gene>
    <name evidence="10" type="ORF">SAMN05660742_108112</name>
</gene>
<dbReference type="STRING" id="84035.SAMN05660742_108112"/>
<protein>
    <submittedName>
        <fullName evidence="10">D-methionine transport system ATP-binding protein</fullName>
    </submittedName>
</protein>
<dbReference type="InterPro" id="IPR003439">
    <property type="entry name" value="ABC_transporter-like_ATP-bd"/>
</dbReference>
<dbReference type="SMART" id="SM00930">
    <property type="entry name" value="NIL"/>
    <property type="match status" value="1"/>
</dbReference>
<dbReference type="Pfam" id="PF00005">
    <property type="entry name" value="ABC_tran"/>
    <property type="match status" value="1"/>
</dbReference>
<dbReference type="GO" id="GO:0005886">
    <property type="term" value="C:plasma membrane"/>
    <property type="evidence" value="ECO:0007669"/>
    <property type="project" value="UniProtKB-ARBA"/>
</dbReference>
<keyword evidence="5 10" id="KW-0067">ATP-binding</keyword>
<dbReference type="Gene3D" id="3.40.50.300">
    <property type="entry name" value="P-loop containing nucleotide triphosphate hydrolases"/>
    <property type="match status" value="1"/>
</dbReference>
<keyword evidence="3" id="KW-1003">Cell membrane</keyword>
<keyword evidence="2" id="KW-0813">Transport</keyword>
<dbReference type="SMART" id="SM00382">
    <property type="entry name" value="AAA"/>
    <property type="match status" value="1"/>
</dbReference>
<dbReference type="InterPro" id="IPR045865">
    <property type="entry name" value="ACT-like_dom_sf"/>
</dbReference>
<dbReference type="InterPro" id="IPR017871">
    <property type="entry name" value="ABC_transporter-like_CS"/>
</dbReference>
<dbReference type="PROSITE" id="PS00211">
    <property type="entry name" value="ABC_TRANSPORTER_1"/>
    <property type="match status" value="1"/>
</dbReference>
<name>A0A1H6ZER6_9FIRM</name>
<keyword evidence="6" id="KW-1278">Translocase</keyword>
<dbReference type="InterPro" id="IPR027417">
    <property type="entry name" value="P-loop_NTPase"/>
</dbReference>
<dbReference type="FunFam" id="3.40.50.300:FF:000056">
    <property type="entry name" value="Cell division ATP-binding protein FtsE"/>
    <property type="match status" value="1"/>
</dbReference>
<keyword evidence="11" id="KW-1185">Reference proteome</keyword>
<evidence type="ECO:0000256" key="4">
    <source>
        <dbReference type="ARBA" id="ARBA00022741"/>
    </source>
</evidence>
<dbReference type="Pfam" id="PF09383">
    <property type="entry name" value="NIL"/>
    <property type="match status" value="1"/>
</dbReference>
<accession>A0A1H6ZER6</accession>
<dbReference type="SUPFAM" id="SSF52540">
    <property type="entry name" value="P-loop containing nucleoside triphosphate hydrolases"/>
    <property type="match status" value="1"/>
</dbReference>
<dbReference type="InterPro" id="IPR018449">
    <property type="entry name" value="NIL_domain"/>
</dbReference>
<dbReference type="SUPFAM" id="SSF55021">
    <property type="entry name" value="ACT-like"/>
    <property type="match status" value="1"/>
</dbReference>
<dbReference type="EMBL" id="FNZK01000008">
    <property type="protein sequence ID" value="SEJ47355.1"/>
    <property type="molecule type" value="Genomic_DNA"/>
</dbReference>
<dbReference type="InterPro" id="IPR050086">
    <property type="entry name" value="MetN_ABC_transporter-like"/>
</dbReference>
<keyword evidence="4" id="KW-0547">Nucleotide-binding</keyword>
<dbReference type="AlphaFoldDB" id="A0A1H6ZER6"/>
<dbReference type="GO" id="GO:0005524">
    <property type="term" value="F:ATP binding"/>
    <property type="evidence" value="ECO:0007669"/>
    <property type="project" value="UniProtKB-KW"/>
</dbReference>
<evidence type="ECO:0000259" key="9">
    <source>
        <dbReference type="PROSITE" id="PS50893"/>
    </source>
</evidence>
<dbReference type="Gene3D" id="3.30.70.260">
    <property type="match status" value="1"/>
</dbReference>
<keyword evidence="7" id="KW-0029">Amino-acid transport</keyword>
<dbReference type="PANTHER" id="PTHR43166:SF30">
    <property type="entry name" value="METHIONINE IMPORT ATP-BINDING PROTEIN METN"/>
    <property type="match status" value="1"/>
</dbReference>
<dbReference type="InterPro" id="IPR041701">
    <property type="entry name" value="MetN_ABC"/>
</dbReference>
<dbReference type="Proteomes" id="UP000199662">
    <property type="component" value="Unassembled WGS sequence"/>
</dbReference>
<dbReference type="PROSITE" id="PS50893">
    <property type="entry name" value="ABC_TRANSPORTER_2"/>
    <property type="match status" value="1"/>
</dbReference>
<dbReference type="InterPro" id="IPR003593">
    <property type="entry name" value="AAA+_ATPase"/>
</dbReference>
<evidence type="ECO:0000256" key="2">
    <source>
        <dbReference type="ARBA" id="ARBA00022448"/>
    </source>
</evidence>
<dbReference type="GO" id="GO:0016887">
    <property type="term" value="F:ATP hydrolysis activity"/>
    <property type="evidence" value="ECO:0007669"/>
    <property type="project" value="InterPro"/>
</dbReference>
<keyword evidence="8" id="KW-0472">Membrane</keyword>
<dbReference type="GO" id="GO:0006865">
    <property type="term" value="P:amino acid transport"/>
    <property type="evidence" value="ECO:0007669"/>
    <property type="project" value="UniProtKB-KW"/>
</dbReference>
<evidence type="ECO:0000256" key="8">
    <source>
        <dbReference type="ARBA" id="ARBA00023136"/>
    </source>
</evidence>
<sequence length="353" mass="39628">MIELKNIQKIFYKNSSEIQALKNINLKINEGDIFGVIGFSGAGKSTLIRMVNYLEQPTFGEVIVNDQNLSNLSPQKLRLLRKQIGMIFQHFNLLESKTVFENVSIPLLLEGTDKNTIYTRITELLNFVGLASKADAYPDELSGGQKQRVGIARALATNPFILLCDEATSALDPQTTGSILQLLKEINKKYKITILIITHEMNVIREICNRVAVMEKGEIIEEGSLLDIFENPQQQTTKNFIRTIVHDEIPPVILNTLDFSNKNKLVLKLKFIGENSQQALLSEACYQYSVQPNILFANVTELQGDILGHLTVELNGTPENIEKTHQYLLQKNVGIEVVENGNHNNCTNNQSDS</sequence>
<evidence type="ECO:0000256" key="5">
    <source>
        <dbReference type="ARBA" id="ARBA00022840"/>
    </source>
</evidence>
<feature type="domain" description="ABC transporter" evidence="9">
    <location>
        <begin position="2"/>
        <end position="241"/>
    </location>
</feature>
<evidence type="ECO:0000256" key="1">
    <source>
        <dbReference type="ARBA" id="ARBA00005417"/>
    </source>
</evidence>
<dbReference type="CDD" id="cd03258">
    <property type="entry name" value="ABC_MetN_methionine_transporter"/>
    <property type="match status" value="1"/>
</dbReference>
<dbReference type="PANTHER" id="PTHR43166">
    <property type="entry name" value="AMINO ACID IMPORT ATP-BINDING PROTEIN"/>
    <property type="match status" value="1"/>
</dbReference>
<reference evidence="10 11" key="1">
    <citation type="submission" date="2016-10" db="EMBL/GenBank/DDBJ databases">
        <authorList>
            <person name="de Groot N.N."/>
        </authorList>
    </citation>
    <scope>NUCLEOTIDE SEQUENCE [LARGE SCALE GENOMIC DNA]</scope>
    <source>
        <strain evidence="10 11">DSM 2179</strain>
    </source>
</reference>
<proteinExistence type="inferred from homology"/>
<dbReference type="RefSeq" id="WP_091831236.1">
    <property type="nucleotide sequence ID" value="NZ_FNZK01000008.1"/>
</dbReference>
<evidence type="ECO:0000256" key="6">
    <source>
        <dbReference type="ARBA" id="ARBA00022967"/>
    </source>
</evidence>
<comment type="similarity">
    <text evidence="1">Belongs to the ABC transporter superfamily.</text>
</comment>
<organism evidence="10 11">
    <name type="scientific">Propionispira arboris</name>
    <dbReference type="NCBI Taxonomy" id="84035"/>
    <lineage>
        <taxon>Bacteria</taxon>
        <taxon>Bacillati</taxon>
        <taxon>Bacillota</taxon>
        <taxon>Negativicutes</taxon>
        <taxon>Selenomonadales</taxon>
        <taxon>Selenomonadaceae</taxon>
        <taxon>Propionispira</taxon>
    </lineage>
</organism>
<evidence type="ECO:0000256" key="7">
    <source>
        <dbReference type="ARBA" id="ARBA00022970"/>
    </source>
</evidence>
<evidence type="ECO:0000313" key="10">
    <source>
        <dbReference type="EMBL" id="SEJ47355.1"/>
    </source>
</evidence>
<evidence type="ECO:0000256" key="3">
    <source>
        <dbReference type="ARBA" id="ARBA00022475"/>
    </source>
</evidence>